<sequence>MGNGGEGYVEDITWSNTLIKDLSNTPIVVPNSRIASIFKNFYLPDSETWVGISPVISVEAELEKVERLCVGLGKEVVDEFSGVVKTFEPVVRFSSFSDWGLIVNVFF</sequence>
<dbReference type="GO" id="GO:0055085">
    <property type="term" value="P:transmembrane transport"/>
    <property type="evidence" value="ECO:0007669"/>
    <property type="project" value="InterPro"/>
</dbReference>
<dbReference type="EMBL" id="DTDJ01000051">
    <property type="protein sequence ID" value="HGL18326.1"/>
    <property type="molecule type" value="Genomic_DNA"/>
</dbReference>
<name>A0A7V4E602_UNCW3</name>
<proteinExistence type="predicted"/>
<protein>
    <submittedName>
        <fullName evidence="2">Mechanosensitive ion channel family protein</fullName>
    </submittedName>
</protein>
<dbReference type="Gene3D" id="2.30.30.60">
    <property type="match status" value="1"/>
</dbReference>
<dbReference type="InterPro" id="IPR006685">
    <property type="entry name" value="MscS_channel_2nd"/>
</dbReference>
<organism evidence="2">
    <name type="scientific">candidate division WOR-3 bacterium</name>
    <dbReference type="NCBI Taxonomy" id="2052148"/>
    <lineage>
        <taxon>Bacteria</taxon>
        <taxon>Bacteria division WOR-3</taxon>
    </lineage>
</organism>
<comment type="caution">
    <text evidence="2">The sequence shown here is derived from an EMBL/GenBank/DDBJ whole genome shotgun (WGS) entry which is preliminary data.</text>
</comment>
<evidence type="ECO:0000259" key="1">
    <source>
        <dbReference type="Pfam" id="PF00924"/>
    </source>
</evidence>
<gene>
    <name evidence="2" type="ORF">ENU66_08370</name>
</gene>
<accession>A0A7V4E602</accession>
<dbReference type="InterPro" id="IPR023408">
    <property type="entry name" value="MscS_beta-dom_sf"/>
</dbReference>
<feature type="domain" description="Mechanosensitive ion channel MscS" evidence="1">
    <location>
        <begin position="4"/>
        <end position="41"/>
    </location>
</feature>
<reference evidence="2" key="1">
    <citation type="journal article" date="2020" name="mSystems">
        <title>Genome- and Community-Level Interaction Insights into Carbon Utilization and Element Cycling Functions of Hydrothermarchaeota in Hydrothermal Sediment.</title>
        <authorList>
            <person name="Zhou Z."/>
            <person name="Liu Y."/>
            <person name="Xu W."/>
            <person name="Pan J."/>
            <person name="Luo Z.H."/>
            <person name="Li M."/>
        </authorList>
    </citation>
    <scope>NUCLEOTIDE SEQUENCE [LARGE SCALE GENOMIC DNA]</scope>
    <source>
        <strain evidence="2">SpSt-69</strain>
    </source>
</reference>
<dbReference type="Pfam" id="PF00924">
    <property type="entry name" value="MS_channel_2nd"/>
    <property type="match status" value="1"/>
</dbReference>
<evidence type="ECO:0000313" key="2">
    <source>
        <dbReference type="EMBL" id="HGL18326.1"/>
    </source>
</evidence>
<dbReference type="AlphaFoldDB" id="A0A7V4E602"/>
<dbReference type="GO" id="GO:0016020">
    <property type="term" value="C:membrane"/>
    <property type="evidence" value="ECO:0007669"/>
    <property type="project" value="InterPro"/>
</dbReference>